<evidence type="ECO:0000256" key="6">
    <source>
        <dbReference type="SAM" id="MobiDB-lite"/>
    </source>
</evidence>
<evidence type="ECO:0000256" key="3">
    <source>
        <dbReference type="ARBA" id="ARBA00022833"/>
    </source>
</evidence>
<dbReference type="PANTHER" id="PTHR33680:SF1">
    <property type="entry name" value="OS05G0489500 PROTEIN"/>
    <property type="match status" value="1"/>
</dbReference>
<dbReference type="AlphaFoldDB" id="A0A9P4M719"/>
<accession>A0A9P4M719</accession>
<feature type="compositionally biased region" description="Polar residues" evidence="6">
    <location>
        <begin position="233"/>
        <end position="243"/>
    </location>
</feature>
<evidence type="ECO:0000256" key="2">
    <source>
        <dbReference type="ARBA" id="ARBA00022771"/>
    </source>
</evidence>
<feature type="coiled-coil region" evidence="5">
    <location>
        <begin position="307"/>
        <end position="341"/>
    </location>
</feature>
<dbReference type="InterPro" id="IPR010666">
    <property type="entry name" value="Znf_GRF"/>
</dbReference>
<dbReference type="Proteomes" id="UP000799772">
    <property type="component" value="Unassembled WGS sequence"/>
</dbReference>
<evidence type="ECO:0000256" key="4">
    <source>
        <dbReference type="PROSITE-ProRule" id="PRU01343"/>
    </source>
</evidence>
<keyword evidence="9" id="KW-1185">Reference proteome</keyword>
<protein>
    <recommendedName>
        <fullName evidence="7">GRF-type domain-containing protein</fullName>
    </recommendedName>
</protein>
<gene>
    <name evidence="8" type="ORF">NA57DRAFT_55484</name>
</gene>
<keyword evidence="2 4" id="KW-0863">Zinc-finger</keyword>
<dbReference type="PROSITE" id="PS51999">
    <property type="entry name" value="ZF_GRF"/>
    <property type="match status" value="1"/>
</dbReference>
<feature type="compositionally biased region" description="Polar residues" evidence="6">
    <location>
        <begin position="89"/>
        <end position="105"/>
    </location>
</feature>
<feature type="compositionally biased region" description="Polar residues" evidence="6">
    <location>
        <begin position="217"/>
        <end position="227"/>
    </location>
</feature>
<feature type="compositionally biased region" description="Acidic residues" evidence="6">
    <location>
        <begin position="131"/>
        <end position="143"/>
    </location>
</feature>
<evidence type="ECO:0000256" key="1">
    <source>
        <dbReference type="ARBA" id="ARBA00022723"/>
    </source>
</evidence>
<dbReference type="Pfam" id="PF06839">
    <property type="entry name" value="Zn_ribbon_GRF"/>
    <property type="match status" value="1"/>
</dbReference>
<evidence type="ECO:0000256" key="5">
    <source>
        <dbReference type="SAM" id="Coils"/>
    </source>
</evidence>
<proteinExistence type="predicted"/>
<dbReference type="EMBL" id="ML978125">
    <property type="protein sequence ID" value="KAF2099520.1"/>
    <property type="molecule type" value="Genomic_DNA"/>
</dbReference>
<dbReference type="GO" id="GO:0008270">
    <property type="term" value="F:zinc ion binding"/>
    <property type="evidence" value="ECO:0007669"/>
    <property type="project" value="UniProtKB-KW"/>
</dbReference>
<feature type="region of interest" description="Disordered" evidence="6">
    <location>
        <begin position="85"/>
        <end position="253"/>
    </location>
</feature>
<dbReference type="OrthoDB" id="430051at2759"/>
<evidence type="ECO:0000313" key="8">
    <source>
        <dbReference type="EMBL" id="KAF2099520.1"/>
    </source>
</evidence>
<feature type="domain" description="GRF-type" evidence="7">
    <location>
        <begin position="37"/>
        <end position="80"/>
    </location>
</feature>
<comment type="caution">
    <text evidence="8">The sequence shown here is derived from an EMBL/GenBank/DDBJ whole genome shotgun (WGS) entry which is preliminary data.</text>
</comment>
<keyword evidence="1" id="KW-0479">Metal-binding</keyword>
<reference evidence="8" key="1">
    <citation type="journal article" date="2020" name="Stud. Mycol.">
        <title>101 Dothideomycetes genomes: a test case for predicting lifestyles and emergence of pathogens.</title>
        <authorList>
            <person name="Haridas S."/>
            <person name="Albert R."/>
            <person name="Binder M."/>
            <person name="Bloem J."/>
            <person name="Labutti K."/>
            <person name="Salamov A."/>
            <person name="Andreopoulos B."/>
            <person name="Baker S."/>
            <person name="Barry K."/>
            <person name="Bills G."/>
            <person name="Bluhm B."/>
            <person name="Cannon C."/>
            <person name="Castanera R."/>
            <person name="Culley D."/>
            <person name="Daum C."/>
            <person name="Ezra D."/>
            <person name="Gonzalez J."/>
            <person name="Henrissat B."/>
            <person name="Kuo A."/>
            <person name="Liang C."/>
            <person name="Lipzen A."/>
            <person name="Lutzoni F."/>
            <person name="Magnuson J."/>
            <person name="Mondo S."/>
            <person name="Nolan M."/>
            <person name="Ohm R."/>
            <person name="Pangilinan J."/>
            <person name="Park H.-J."/>
            <person name="Ramirez L."/>
            <person name="Alfaro M."/>
            <person name="Sun H."/>
            <person name="Tritt A."/>
            <person name="Yoshinaga Y."/>
            <person name="Zwiers L.-H."/>
            <person name="Turgeon B."/>
            <person name="Goodwin S."/>
            <person name="Spatafora J."/>
            <person name="Crous P."/>
            <person name="Grigoriev I."/>
        </authorList>
    </citation>
    <scope>NUCLEOTIDE SEQUENCE</scope>
    <source>
        <strain evidence="8">CBS 133067</strain>
    </source>
</reference>
<keyword evidence="3" id="KW-0862">Zinc</keyword>
<organism evidence="8 9">
    <name type="scientific">Rhizodiscina lignyota</name>
    <dbReference type="NCBI Taxonomy" id="1504668"/>
    <lineage>
        <taxon>Eukaryota</taxon>
        <taxon>Fungi</taxon>
        <taxon>Dikarya</taxon>
        <taxon>Ascomycota</taxon>
        <taxon>Pezizomycotina</taxon>
        <taxon>Dothideomycetes</taxon>
        <taxon>Pleosporomycetidae</taxon>
        <taxon>Aulographales</taxon>
        <taxon>Rhizodiscinaceae</taxon>
        <taxon>Rhizodiscina</taxon>
    </lineage>
</organism>
<dbReference type="PANTHER" id="PTHR33680">
    <property type="entry name" value="OS07G0190500 PROTEIN"/>
    <property type="match status" value="1"/>
</dbReference>
<evidence type="ECO:0000313" key="9">
    <source>
        <dbReference type="Proteomes" id="UP000799772"/>
    </source>
</evidence>
<sequence>MYPKRGSWRGRGRGGGSSSVSAVRLKAGVFQDGTWLCNCNPRVPASRFKVKKEGRNQGRWFYTCQKSHEQCGFFLWEDDAKPREEAAVLSNSRNEPRASTSTIQRGDTRRASPPPPYTPIREAAHPGQDQADIETEGEEDDTYDWPANWGQQEQEQVERQLHDVSPPPATPRKPTASNAYATPVTGKRKISNVDDVEYPALSTSSTTSRHGGRTVEISPQSNASSRTLAGPSSYASPQSTPTPSRFKDAVSDQDSSFNLTSDVLGLLSDHNARLDSTAQASLKTLLNRSDLRVRGILKGRDVSRLQIKAKDAKIAEQQLRITTLEAELEAERAMVQHLNWEKQNGAQPD</sequence>
<keyword evidence="5" id="KW-0175">Coiled coil</keyword>
<evidence type="ECO:0000259" key="7">
    <source>
        <dbReference type="PROSITE" id="PS51999"/>
    </source>
</evidence>
<name>A0A9P4M719_9PEZI</name>